<keyword evidence="3" id="KW-1185">Reference proteome</keyword>
<evidence type="ECO:0000313" key="2">
    <source>
        <dbReference type="EnsemblPlants" id="AUR62024102-RA:cds"/>
    </source>
</evidence>
<protein>
    <recommendedName>
        <fullName evidence="1">Arabidopsis retrotransposon Orf1 C-terminal domain-containing protein</fullName>
    </recommendedName>
</protein>
<dbReference type="Pfam" id="PF03078">
    <property type="entry name" value="ATHILA"/>
    <property type="match status" value="2"/>
</dbReference>
<reference evidence="2" key="2">
    <citation type="submission" date="2021-03" db="UniProtKB">
        <authorList>
            <consortium name="EnsemblPlants"/>
        </authorList>
    </citation>
    <scope>IDENTIFICATION</scope>
</reference>
<name>A0A803M6M9_CHEQI</name>
<reference evidence="2" key="1">
    <citation type="journal article" date="2017" name="Nature">
        <title>The genome of Chenopodium quinoa.</title>
        <authorList>
            <person name="Jarvis D.E."/>
            <person name="Ho Y.S."/>
            <person name="Lightfoot D.J."/>
            <person name="Schmoeckel S.M."/>
            <person name="Li B."/>
            <person name="Borm T.J.A."/>
            <person name="Ohyanagi H."/>
            <person name="Mineta K."/>
            <person name="Michell C.T."/>
            <person name="Saber N."/>
            <person name="Kharbatia N.M."/>
            <person name="Rupper R.R."/>
            <person name="Sharp A.R."/>
            <person name="Dally N."/>
            <person name="Boughton B.A."/>
            <person name="Woo Y.H."/>
            <person name="Gao G."/>
            <person name="Schijlen E.G.W.M."/>
            <person name="Guo X."/>
            <person name="Momin A.A."/>
            <person name="Negrao S."/>
            <person name="Al-Babili S."/>
            <person name="Gehring C."/>
            <person name="Roessner U."/>
            <person name="Jung C."/>
            <person name="Murphy K."/>
            <person name="Arold S.T."/>
            <person name="Gojobori T."/>
            <person name="van der Linden C.G."/>
            <person name="van Loo E.N."/>
            <person name="Jellen E.N."/>
            <person name="Maughan P.J."/>
            <person name="Tester M."/>
        </authorList>
    </citation>
    <scope>NUCLEOTIDE SEQUENCE [LARGE SCALE GENOMIC DNA]</scope>
    <source>
        <strain evidence="2">cv. PI 614886</strain>
    </source>
</reference>
<dbReference type="Proteomes" id="UP000596660">
    <property type="component" value="Unplaced"/>
</dbReference>
<organism evidence="2 3">
    <name type="scientific">Chenopodium quinoa</name>
    <name type="common">Quinoa</name>
    <dbReference type="NCBI Taxonomy" id="63459"/>
    <lineage>
        <taxon>Eukaryota</taxon>
        <taxon>Viridiplantae</taxon>
        <taxon>Streptophyta</taxon>
        <taxon>Embryophyta</taxon>
        <taxon>Tracheophyta</taxon>
        <taxon>Spermatophyta</taxon>
        <taxon>Magnoliopsida</taxon>
        <taxon>eudicotyledons</taxon>
        <taxon>Gunneridae</taxon>
        <taxon>Pentapetalae</taxon>
        <taxon>Caryophyllales</taxon>
        <taxon>Chenopodiaceae</taxon>
        <taxon>Chenopodioideae</taxon>
        <taxon>Atripliceae</taxon>
        <taxon>Chenopodium</taxon>
    </lineage>
</organism>
<dbReference type="EnsemblPlants" id="AUR62024102-RA">
    <property type="protein sequence ID" value="AUR62024102-RA:cds"/>
    <property type="gene ID" value="AUR62024102"/>
</dbReference>
<dbReference type="AlphaFoldDB" id="A0A803M6M9"/>
<dbReference type="Gramene" id="AUR62024102-RA">
    <property type="protein sequence ID" value="AUR62024102-RA:cds"/>
    <property type="gene ID" value="AUR62024102"/>
</dbReference>
<accession>A0A803M6M9</accession>
<feature type="domain" description="Arabidopsis retrotransposon Orf1 C-terminal" evidence="1">
    <location>
        <begin position="19"/>
        <end position="189"/>
    </location>
</feature>
<dbReference type="InterPro" id="IPR004312">
    <property type="entry name" value="ATHILA_Orf1_C"/>
</dbReference>
<evidence type="ECO:0000259" key="1">
    <source>
        <dbReference type="Pfam" id="PF03078"/>
    </source>
</evidence>
<dbReference type="OMA" id="VQQGHIN"/>
<feature type="domain" description="Arabidopsis retrotransposon Orf1 C-terminal" evidence="1">
    <location>
        <begin position="210"/>
        <end position="311"/>
    </location>
</feature>
<sequence length="407" mass="47256">MDADFPLIEFRDDEHYNRFQCLKVRRIVATRFVSDECITALGIKSDLEWLFDRVGWTSLMMNQYHTYQQLTLEFLSSFQQNTVKVPKGHVPGVWFRMFNREYFKTLDEFGAFYGLPEGGNALYYNSDPSLVWGQITGLNGYNPQSSKASRIHNPVFRYLQRLMASTIFGRHDSQGTVREWEMEMIQSMLYPDVHLNTASFIARHFHAVGKSKKKSPIVIGGLITPIAVSLGFDFDHIQPVAHIATLDIPKLVSMGWLQEDGDRYRWVVNKKPAFFLPNPERTTIRNQANWVFPEIFASDGEDEEDEENCEREYQTNPSPVFVHEEHVGGSSSQSIPNQPRDFAALQAFLESIRSGIQEIHTSQQYMNQRLDQFDQMLYPIYRWHVQQGHINPNTLPYPDPHYPQPHL</sequence>
<proteinExistence type="predicted"/>
<evidence type="ECO:0000313" key="3">
    <source>
        <dbReference type="Proteomes" id="UP000596660"/>
    </source>
</evidence>